<dbReference type="RefSeq" id="WP_121459112.1">
    <property type="nucleotide sequence ID" value="NZ_RBXP01000018.1"/>
</dbReference>
<sequence>MRKTVVEIHPAAPPKPLAGQPCNGCGVCCALETCPLGRLRFRQRHGPCPALTWAADEQRYHCGLLSDPRRHFGWLPTAATGLAARLCARWIAAGSGCDCDAEVQD</sequence>
<comment type="caution">
    <text evidence="2">The sequence shown here is derived from an EMBL/GenBank/DDBJ whole genome shotgun (WGS) entry which is preliminary data.</text>
</comment>
<dbReference type="OrthoDB" id="8536890at2"/>
<dbReference type="EMBL" id="RBXP01000018">
    <property type="protein sequence ID" value="RKT50272.1"/>
    <property type="molecule type" value="Genomic_DNA"/>
</dbReference>
<feature type="domain" description="4Fe-4S ferredoxin-type" evidence="1">
    <location>
        <begin position="12"/>
        <end position="44"/>
    </location>
</feature>
<gene>
    <name evidence="2" type="ORF">DFR40_2826</name>
</gene>
<name>A0A495VM02_9RHOO</name>
<protein>
    <recommendedName>
        <fullName evidence="1">4Fe-4S ferredoxin-type domain-containing protein</fullName>
    </recommendedName>
</protein>
<reference evidence="2 3" key="1">
    <citation type="submission" date="2018-10" db="EMBL/GenBank/DDBJ databases">
        <title>Genomic Encyclopedia of Type Strains, Phase IV (KMG-IV): sequencing the most valuable type-strain genomes for metagenomic binning, comparative biology and taxonomic classification.</title>
        <authorList>
            <person name="Goeker M."/>
        </authorList>
    </citation>
    <scope>NUCLEOTIDE SEQUENCE [LARGE SCALE GENOMIC DNA]</scope>
    <source>
        <strain evidence="2 3">DSM 23841</strain>
    </source>
</reference>
<dbReference type="InterPro" id="IPR017896">
    <property type="entry name" value="4Fe4S_Fe-S-bd"/>
</dbReference>
<evidence type="ECO:0000259" key="1">
    <source>
        <dbReference type="PROSITE" id="PS51379"/>
    </source>
</evidence>
<proteinExistence type="predicted"/>
<dbReference type="AlphaFoldDB" id="A0A495VM02"/>
<keyword evidence="3" id="KW-1185">Reference proteome</keyword>
<accession>A0A495VM02</accession>
<organism evidence="2 3">
    <name type="scientific">Azonexus fungiphilus</name>
    <dbReference type="NCBI Taxonomy" id="146940"/>
    <lineage>
        <taxon>Bacteria</taxon>
        <taxon>Pseudomonadati</taxon>
        <taxon>Pseudomonadota</taxon>
        <taxon>Betaproteobacteria</taxon>
        <taxon>Rhodocyclales</taxon>
        <taxon>Azonexaceae</taxon>
        <taxon>Azonexus</taxon>
    </lineage>
</organism>
<dbReference type="Proteomes" id="UP000270626">
    <property type="component" value="Unassembled WGS sequence"/>
</dbReference>
<evidence type="ECO:0000313" key="2">
    <source>
        <dbReference type="EMBL" id="RKT50272.1"/>
    </source>
</evidence>
<evidence type="ECO:0000313" key="3">
    <source>
        <dbReference type="Proteomes" id="UP000270626"/>
    </source>
</evidence>
<dbReference type="PROSITE" id="PS51379">
    <property type="entry name" value="4FE4S_FER_2"/>
    <property type="match status" value="1"/>
</dbReference>